<evidence type="ECO:0000256" key="8">
    <source>
        <dbReference type="ARBA" id="ARBA00022723"/>
    </source>
</evidence>
<dbReference type="EMBL" id="KB870809">
    <property type="protein sequence ID" value="EOA25904.1"/>
    <property type="molecule type" value="Genomic_DNA"/>
</dbReference>
<keyword evidence="8" id="KW-0479">Metal-binding</keyword>
<dbReference type="PROSITE" id="PS50089">
    <property type="entry name" value="ZF_RING_2"/>
    <property type="match status" value="1"/>
</dbReference>
<keyword evidence="7" id="KW-0808">Transferase</keyword>
<feature type="non-terminal residue" evidence="16">
    <location>
        <position position="381"/>
    </location>
</feature>
<dbReference type="InterPro" id="IPR001841">
    <property type="entry name" value="Znf_RING"/>
</dbReference>
<evidence type="ECO:0000256" key="10">
    <source>
        <dbReference type="ARBA" id="ARBA00022771"/>
    </source>
</evidence>
<evidence type="ECO:0000256" key="12">
    <source>
        <dbReference type="ARBA" id="ARBA00022833"/>
    </source>
</evidence>
<dbReference type="PANTHER" id="PTHR11685">
    <property type="entry name" value="RBR FAMILY RING FINGER AND IBR DOMAIN-CONTAINING"/>
    <property type="match status" value="1"/>
</dbReference>
<dbReference type="Pfam" id="PF00097">
    <property type="entry name" value="zf-C3HC4"/>
    <property type="match status" value="1"/>
</dbReference>
<feature type="domain" description="RING-type" evidence="15">
    <location>
        <begin position="163"/>
        <end position="376"/>
    </location>
</feature>
<dbReference type="GO" id="GO:0061630">
    <property type="term" value="F:ubiquitin protein ligase activity"/>
    <property type="evidence" value="ECO:0007669"/>
    <property type="project" value="UniProtKB-EC"/>
</dbReference>
<keyword evidence="9" id="KW-0677">Repeat</keyword>
<name>R0H966_9BRAS</name>
<dbReference type="UniPathway" id="UPA00143"/>
<dbReference type="FunFam" id="3.30.420.10:FF:000076">
    <property type="entry name" value="RBR-type E3 ubiquitin transferase"/>
    <property type="match status" value="1"/>
</dbReference>
<dbReference type="SUPFAM" id="SSF57850">
    <property type="entry name" value="RING/U-box"/>
    <property type="match status" value="3"/>
</dbReference>
<dbReference type="CDD" id="cd22584">
    <property type="entry name" value="Rcat_RBR_unk"/>
    <property type="match status" value="1"/>
</dbReference>
<evidence type="ECO:0000256" key="1">
    <source>
        <dbReference type="ARBA" id="ARBA00001798"/>
    </source>
</evidence>
<dbReference type="Pfam" id="PF13456">
    <property type="entry name" value="RVT_3"/>
    <property type="match status" value="1"/>
</dbReference>
<comment type="function">
    <text evidence="3">Might act as an E3 ubiquitin-protein ligase, or as part of E3 complex, which accepts ubiquitin from specific E2 ubiquitin-conjugating enzymes and then transfers it to substrates.</text>
</comment>
<gene>
    <name evidence="16" type="ORF">CARUB_v10019283mg</name>
</gene>
<keyword evidence="17" id="KW-1185">Reference proteome</keyword>
<comment type="similarity">
    <text evidence="5">Belongs to the RBR family. Ariadne subfamily.</text>
</comment>
<evidence type="ECO:0000256" key="5">
    <source>
        <dbReference type="ARBA" id="ARBA00005884"/>
    </source>
</evidence>
<evidence type="ECO:0000259" key="14">
    <source>
        <dbReference type="PROSITE" id="PS50089"/>
    </source>
</evidence>
<dbReference type="AlphaFoldDB" id="R0H966"/>
<dbReference type="InterPro" id="IPR018957">
    <property type="entry name" value="Znf_C3HC4_RING-type"/>
</dbReference>
<sequence length="381" mass="43303">MMEEGTLERAHDLKPSPSDSDMYMLYFKGLVCKETTELLVGFGVAILDQDENLLFQMKGPLHGSGITDLEAELIALKRGLTEAVSMGINHLSICCDHDQIFELVMGRSAPEVNNIALLVDDVQRIRQQLKSVIPVLVTDQNHQASFVTKLAMEAIDYEISIRRSMTCSICFNNNFKAEDIFSSFLCSHRFCKKCVKRYIEVKLLEGGVPRCPYYQCESMLTLSSCASLVITPRLQEMWEERIKEESVPMADRVYCPNTNCSSLMSKTELSKSIKQGCVKCTMPFCINCKVPWHDNMSCNEYKRLMGTNLTTEDKKLNLLANRMMWRQCGKCKHMIERSEGCIHVTCRCGYSFCYTCGAEWTTRRGCSHKEEMDGDLCCDAI</sequence>
<proteinExistence type="inferred from homology"/>
<dbReference type="eggNOG" id="KOG1812">
    <property type="taxonomic scope" value="Eukaryota"/>
</dbReference>
<dbReference type="InterPro" id="IPR031127">
    <property type="entry name" value="E3_UB_ligase_RBR"/>
</dbReference>
<comment type="pathway">
    <text evidence="4">Protein modification; protein ubiquitination.</text>
</comment>
<evidence type="ECO:0000256" key="6">
    <source>
        <dbReference type="ARBA" id="ARBA00012251"/>
    </source>
</evidence>
<protein>
    <recommendedName>
        <fullName evidence="6">RBR-type E3 ubiquitin transferase</fullName>
        <ecNumber evidence="6">2.3.2.31</ecNumber>
    </recommendedName>
</protein>
<keyword evidence="10 13" id="KW-0863">Zinc-finger</keyword>
<dbReference type="Gene3D" id="1.20.120.1750">
    <property type="match status" value="1"/>
</dbReference>
<keyword evidence="12" id="KW-0862">Zinc</keyword>
<evidence type="ECO:0000256" key="2">
    <source>
        <dbReference type="ARBA" id="ARBA00001947"/>
    </source>
</evidence>
<dbReference type="Pfam" id="PF01485">
    <property type="entry name" value="IBR"/>
    <property type="match status" value="2"/>
</dbReference>
<dbReference type="Proteomes" id="UP000029121">
    <property type="component" value="Unassembled WGS sequence"/>
</dbReference>
<comment type="catalytic activity">
    <reaction evidence="1">
        <text>[E2 ubiquitin-conjugating enzyme]-S-ubiquitinyl-L-cysteine + [acceptor protein]-L-lysine = [E2 ubiquitin-conjugating enzyme]-L-cysteine + [acceptor protein]-N(6)-ubiquitinyl-L-lysine.</text>
        <dbReference type="EC" id="2.3.2.31"/>
    </reaction>
</comment>
<dbReference type="GO" id="GO:0004523">
    <property type="term" value="F:RNA-DNA hybrid ribonuclease activity"/>
    <property type="evidence" value="ECO:0007669"/>
    <property type="project" value="InterPro"/>
</dbReference>
<dbReference type="InterPro" id="IPR002156">
    <property type="entry name" value="RNaseH_domain"/>
</dbReference>
<evidence type="ECO:0000256" key="13">
    <source>
        <dbReference type="PROSITE-ProRule" id="PRU00175"/>
    </source>
</evidence>
<dbReference type="InterPro" id="IPR013083">
    <property type="entry name" value="Znf_RING/FYVE/PHD"/>
</dbReference>
<comment type="cofactor">
    <cofactor evidence="2">
        <name>Zn(2+)</name>
        <dbReference type="ChEBI" id="CHEBI:29105"/>
    </cofactor>
</comment>
<dbReference type="Gene3D" id="3.30.40.10">
    <property type="entry name" value="Zinc/RING finger domain, C3HC4 (zinc finger)"/>
    <property type="match status" value="1"/>
</dbReference>
<evidence type="ECO:0000256" key="3">
    <source>
        <dbReference type="ARBA" id="ARBA00003976"/>
    </source>
</evidence>
<accession>R0H966</accession>
<dbReference type="Gene3D" id="3.30.420.10">
    <property type="entry name" value="Ribonuclease H-like superfamily/Ribonuclease H"/>
    <property type="match status" value="1"/>
</dbReference>
<dbReference type="GO" id="GO:0008270">
    <property type="term" value="F:zinc ion binding"/>
    <property type="evidence" value="ECO:0007669"/>
    <property type="project" value="UniProtKB-KW"/>
</dbReference>
<dbReference type="EC" id="2.3.2.31" evidence="6"/>
<dbReference type="STRING" id="81985.R0H966"/>
<dbReference type="InterPro" id="IPR002867">
    <property type="entry name" value="IBR_dom"/>
</dbReference>
<feature type="domain" description="RING-type" evidence="14">
    <location>
        <begin position="167"/>
        <end position="215"/>
    </location>
</feature>
<reference evidence="17" key="1">
    <citation type="journal article" date="2013" name="Nat. Genet.">
        <title>The Capsella rubella genome and the genomic consequences of rapid mating system evolution.</title>
        <authorList>
            <person name="Slotte T."/>
            <person name="Hazzouri K.M."/>
            <person name="Agren J.A."/>
            <person name="Koenig D."/>
            <person name="Maumus F."/>
            <person name="Guo Y.L."/>
            <person name="Steige K."/>
            <person name="Platts A.E."/>
            <person name="Escobar J.S."/>
            <person name="Newman L.K."/>
            <person name="Wang W."/>
            <person name="Mandakova T."/>
            <person name="Vello E."/>
            <person name="Smith L.M."/>
            <person name="Henz S.R."/>
            <person name="Steffen J."/>
            <person name="Takuno S."/>
            <person name="Brandvain Y."/>
            <person name="Coop G."/>
            <person name="Andolfatto P."/>
            <person name="Hu T.T."/>
            <person name="Blanchette M."/>
            <person name="Clark R.M."/>
            <person name="Quesneville H."/>
            <person name="Nordborg M."/>
            <person name="Gaut B.S."/>
            <person name="Lysak M.A."/>
            <person name="Jenkins J."/>
            <person name="Grimwood J."/>
            <person name="Chapman J."/>
            <person name="Prochnik S."/>
            <person name="Shu S."/>
            <person name="Rokhsar D."/>
            <person name="Schmutz J."/>
            <person name="Weigel D."/>
            <person name="Wright S.I."/>
        </authorList>
    </citation>
    <scope>NUCLEOTIDE SEQUENCE [LARGE SCALE GENOMIC DNA]</scope>
    <source>
        <strain evidence="17">cv. Monte Gargano</strain>
    </source>
</reference>
<dbReference type="GO" id="GO:0016567">
    <property type="term" value="P:protein ubiquitination"/>
    <property type="evidence" value="ECO:0007669"/>
    <property type="project" value="UniProtKB-UniPathway"/>
</dbReference>
<evidence type="ECO:0000256" key="4">
    <source>
        <dbReference type="ARBA" id="ARBA00004906"/>
    </source>
</evidence>
<dbReference type="InterPro" id="IPR017907">
    <property type="entry name" value="Znf_RING_CS"/>
</dbReference>
<dbReference type="CDD" id="cd22582">
    <property type="entry name" value="BRcat_RBR_unk"/>
    <property type="match status" value="1"/>
</dbReference>
<evidence type="ECO:0000313" key="16">
    <source>
        <dbReference type="EMBL" id="EOA25904.1"/>
    </source>
</evidence>
<dbReference type="FunFam" id="3.30.40.10:FF:000230">
    <property type="entry name" value="RBR-type E3 ubiquitin transferase"/>
    <property type="match status" value="1"/>
</dbReference>
<keyword evidence="11" id="KW-0833">Ubl conjugation pathway</keyword>
<evidence type="ECO:0000256" key="7">
    <source>
        <dbReference type="ARBA" id="ARBA00022679"/>
    </source>
</evidence>
<organism evidence="16 17">
    <name type="scientific">Capsella rubella</name>
    <dbReference type="NCBI Taxonomy" id="81985"/>
    <lineage>
        <taxon>Eukaryota</taxon>
        <taxon>Viridiplantae</taxon>
        <taxon>Streptophyta</taxon>
        <taxon>Embryophyta</taxon>
        <taxon>Tracheophyta</taxon>
        <taxon>Spermatophyta</taxon>
        <taxon>Magnoliopsida</taxon>
        <taxon>eudicotyledons</taxon>
        <taxon>Gunneridae</taxon>
        <taxon>Pentapetalae</taxon>
        <taxon>rosids</taxon>
        <taxon>malvids</taxon>
        <taxon>Brassicales</taxon>
        <taxon>Brassicaceae</taxon>
        <taxon>Camelineae</taxon>
        <taxon>Capsella</taxon>
    </lineage>
</organism>
<dbReference type="InterPro" id="IPR044066">
    <property type="entry name" value="TRIAD_supradom"/>
</dbReference>
<evidence type="ECO:0000313" key="17">
    <source>
        <dbReference type="Proteomes" id="UP000029121"/>
    </source>
</evidence>
<evidence type="ECO:0000256" key="11">
    <source>
        <dbReference type="ARBA" id="ARBA00022786"/>
    </source>
</evidence>
<dbReference type="PROSITE" id="PS00518">
    <property type="entry name" value="ZF_RING_1"/>
    <property type="match status" value="1"/>
</dbReference>
<evidence type="ECO:0000259" key="15">
    <source>
        <dbReference type="PROSITE" id="PS51873"/>
    </source>
</evidence>
<evidence type="ECO:0000256" key="9">
    <source>
        <dbReference type="ARBA" id="ARBA00022737"/>
    </source>
</evidence>
<dbReference type="PROSITE" id="PS51873">
    <property type="entry name" value="TRIAD"/>
    <property type="match status" value="1"/>
</dbReference>
<dbReference type="GO" id="GO:0003676">
    <property type="term" value="F:nucleic acid binding"/>
    <property type="evidence" value="ECO:0007669"/>
    <property type="project" value="InterPro"/>
</dbReference>
<dbReference type="SMART" id="SM00647">
    <property type="entry name" value="IBR"/>
    <property type="match status" value="2"/>
</dbReference>
<dbReference type="InterPro" id="IPR036397">
    <property type="entry name" value="RNaseH_sf"/>
</dbReference>